<dbReference type="PANTHER" id="PTHR35005:SF1">
    <property type="entry name" value="2-AMINO-5-FORMYLAMINO-6-RIBOSYLAMINOPYRIMIDIN-4(3H)-ONE 5'-MONOPHOSPHATE DEFORMYLASE"/>
    <property type="match status" value="1"/>
</dbReference>
<evidence type="ECO:0000256" key="4">
    <source>
        <dbReference type="ARBA" id="ARBA00022833"/>
    </source>
</evidence>
<dbReference type="Pfam" id="PF02633">
    <property type="entry name" value="Creatininase"/>
    <property type="match status" value="1"/>
</dbReference>
<dbReference type="EMBL" id="LCAW01000012">
    <property type="protein sequence ID" value="KKR98984.1"/>
    <property type="molecule type" value="Genomic_DNA"/>
</dbReference>
<keyword evidence="2" id="KW-0479">Metal-binding</keyword>
<proteinExistence type="inferred from homology"/>
<evidence type="ECO:0008006" key="8">
    <source>
        <dbReference type="Google" id="ProtNLM"/>
    </source>
</evidence>
<evidence type="ECO:0000313" key="7">
    <source>
        <dbReference type="Proteomes" id="UP000033930"/>
    </source>
</evidence>
<comment type="caution">
    <text evidence="6">The sequence shown here is derived from an EMBL/GenBank/DDBJ whole genome shotgun (WGS) entry which is preliminary data.</text>
</comment>
<name>A0A0G0VDL5_9BACT</name>
<evidence type="ECO:0000256" key="1">
    <source>
        <dbReference type="ARBA" id="ARBA00001947"/>
    </source>
</evidence>
<dbReference type="GO" id="GO:0009231">
    <property type="term" value="P:riboflavin biosynthetic process"/>
    <property type="evidence" value="ECO:0007669"/>
    <property type="project" value="TreeGrafter"/>
</dbReference>
<dbReference type="Gene3D" id="3.40.50.10310">
    <property type="entry name" value="Creatininase"/>
    <property type="match status" value="1"/>
</dbReference>
<dbReference type="SUPFAM" id="SSF102215">
    <property type="entry name" value="Creatininase"/>
    <property type="match status" value="1"/>
</dbReference>
<evidence type="ECO:0000256" key="5">
    <source>
        <dbReference type="ARBA" id="ARBA00024029"/>
    </source>
</evidence>
<comment type="cofactor">
    <cofactor evidence="1">
        <name>Zn(2+)</name>
        <dbReference type="ChEBI" id="CHEBI:29105"/>
    </cofactor>
</comment>
<dbReference type="Proteomes" id="UP000033930">
    <property type="component" value="Unassembled WGS sequence"/>
</dbReference>
<dbReference type="GO" id="GO:0016811">
    <property type="term" value="F:hydrolase activity, acting on carbon-nitrogen (but not peptide) bonds, in linear amides"/>
    <property type="evidence" value="ECO:0007669"/>
    <property type="project" value="TreeGrafter"/>
</dbReference>
<accession>A0A0G0VDL5</accession>
<dbReference type="InterPro" id="IPR024087">
    <property type="entry name" value="Creatininase-like_sf"/>
</dbReference>
<evidence type="ECO:0000256" key="2">
    <source>
        <dbReference type="ARBA" id="ARBA00022723"/>
    </source>
</evidence>
<comment type="similarity">
    <text evidence="5">Belongs to the creatininase superfamily.</text>
</comment>
<reference evidence="6 7" key="1">
    <citation type="journal article" date="2015" name="Nature">
        <title>rRNA introns, odd ribosomes, and small enigmatic genomes across a large radiation of phyla.</title>
        <authorList>
            <person name="Brown C.T."/>
            <person name="Hug L.A."/>
            <person name="Thomas B.C."/>
            <person name="Sharon I."/>
            <person name="Castelle C.J."/>
            <person name="Singh A."/>
            <person name="Wilkins M.J."/>
            <person name="Williams K.H."/>
            <person name="Banfield J.F."/>
        </authorList>
    </citation>
    <scope>NUCLEOTIDE SEQUENCE [LARGE SCALE GENOMIC DNA]</scope>
</reference>
<keyword evidence="3" id="KW-0378">Hydrolase</keyword>
<dbReference type="GO" id="GO:0046872">
    <property type="term" value="F:metal ion binding"/>
    <property type="evidence" value="ECO:0007669"/>
    <property type="project" value="UniProtKB-KW"/>
</dbReference>
<protein>
    <recommendedName>
        <fullName evidence="8">Creatininase</fullName>
    </recommendedName>
</protein>
<dbReference type="InterPro" id="IPR003785">
    <property type="entry name" value="Creatininase/forma_Hydrolase"/>
</dbReference>
<sequence length="100" mass="11582">MKHPELSSEQKHNFVLPIGSTEQHGLFAPFGTDTYITDYLVNQVEKQFPELVILPTLEFSRSREHRGFFGTIYLTEETLEKVIFDICNSIYKKANIIFIA</sequence>
<dbReference type="PANTHER" id="PTHR35005">
    <property type="entry name" value="3-DEHYDRO-SCYLLO-INOSOSE HYDROLASE"/>
    <property type="match status" value="1"/>
</dbReference>
<evidence type="ECO:0000256" key="3">
    <source>
        <dbReference type="ARBA" id="ARBA00022801"/>
    </source>
</evidence>
<dbReference type="AlphaFoldDB" id="A0A0G0VDL5"/>
<organism evidence="6 7">
    <name type="scientific">Candidatus Uhrbacteria bacterium GW2011_GWC1_41_20</name>
    <dbReference type="NCBI Taxonomy" id="1618983"/>
    <lineage>
        <taxon>Bacteria</taxon>
        <taxon>Candidatus Uhriibacteriota</taxon>
    </lineage>
</organism>
<gene>
    <name evidence="6" type="ORF">UU50_C0012G0032</name>
</gene>
<evidence type="ECO:0000313" key="6">
    <source>
        <dbReference type="EMBL" id="KKR98984.1"/>
    </source>
</evidence>
<keyword evidence="4" id="KW-0862">Zinc</keyword>